<dbReference type="Proteomes" id="UP000823597">
    <property type="component" value="Unassembled WGS sequence"/>
</dbReference>
<gene>
    <name evidence="1" type="ORF">IAB93_08010</name>
</gene>
<dbReference type="AlphaFoldDB" id="A0A9D9I4N9"/>
<comment type="caution">
    <text evidence="1">The sequence shown here is derived from an EMBL/GenBank/DDBJ whole genome shotgun (WGS) entry which is preliminary data.</text>
</comment>
<protein>
    <submittedName>
        <fullName evidence="1">BACON domain-containing protein</fullName>
    </submittedName>
</protein>
<accession>A0A9D9I4N9</accession>
<organism evidence="1 2">
    <name type="scientific">Candidatus Merdivivens pullistercoris</name>
    <dbReference type="NCBI Taxonomy" id="2840873"/>
    <lineage>
        <taxon>Bacteria</taxon>
        <taxon>Pseudomonadati</taxon>
        <taxon>Bacteroidota</taxon>
        <taxon>Bacteroidia</taxon>
        <taxon>Bacteroidales</taxon>
        <taxon>Muribaculaceae</taxon>
        <taxon>Muribaculaceae incertae sedis</taxon>
        <taxon>Candidatus Merdivivens</taxon>
    </lineage>
</organism>
<dbReference type="EMBL" id="JADIME010000084">
    <property type="protein sequence ID" value="MBO8465921.1"/>
    <property type="molecule type" value="Genomic_DNA"/>
</dbReference>
<name>A0A9D9I4N9_9BACT</name>
<reference evidence="1" key="1">
    <citation type="submission" date="2020-10" db="EMBL/GenBank/DDBJ databases">
        <authorList>
            <person name="Gilroy R."/>
        </authorList>
    </citation>
    <scope>NUCLEOTIDE SEQUENCE</scope>
    <source>
        <strain evidence="1">10037</strain>
    </source>
</reference>
<reference evidence="1" key="2">
    <citation type="journal article" date="2021" name="PeerJ">
        <title>Extensive microbial diversity within the chicken gut microbiome revealed by metagenomics and culture.</title>
        <authorList>
            <person name="Gilroy R."/>
            <person name="Ravi A."/>
            <person name="Getino M."/>
            <person name="Pursley I."/>
            <person name="Horton D.L."/>
            <person name="Alikhan N.F."/>
            <person name="Baker D."/>
            <person name="Gharbi K."/>
            <person name="Hall N."/>
            <person name="Watson M."/>
            <person name="Adriaenssens E.M."/>
            <person name="Foster-Nyarko E."/>
            <person name="Jarju S."/>
            <person name="Secka A."/>
            <person name="Antonio M."/>
            <person name="Oren A."/>
            <person name="Chaudhuri R.R."/>
            <person name="La Ragione R."/>
            <person name="Hildebrand F."/>
            <person name="Pallen M.J."/>
        </authorList>
    </citation>
    <scope>NUCLEOTIDE SEQUENCE</scope>
    <source>
        <strain evidence="1">10037</strain>
    </source>
</reference>
<evidence type="ECO:0000313" key="2">
    <source>
        <dbReference type="Proteomes" id="UP000823597"/>
    </source>
</evidence>
<sequence length="546" mass="59783">MKSIVRFILSVSCVALLIHGCDKQANESSSPVLRLTADEEITVPAEGGNFSIGYTVENPVAEGRVEAAADSSDWVGGFDCSSEGTVSFHVSENAGDESRVAVVSLTYVYPEGESLPVTVEVMQEGTAENVPDDKDIFGIDVSDVTVSSVSIHAVCNEPGLAWTTQVISKNEFESQIGSMDNMEEYFMQMLEATALHYGYEDMTDFLEELLITEDSYDYVNSSLIPSTEYMTYAVGMDYGMNLTTDFFWGPEFVTSDVQLGGLEFDVNVTPKVSSAILEIHPSDAEAVYVATVIDAGFYSGYTDEEIMGQLSEFLYPRYSFSGDETLEVSDLKPGTRYIAVVFGIDPSTGLYNSALSKTEFSTEENTESDAFVEGSVTKYWSVYDLIDYNPEYQNLLRDTSKTGIAAVELEYNESAVSCCFSLWSTDYSYMDYETMYAYTAEYGQIVDKGDPATLIYVSFGATNTLCSIGIDADGNYGEMHTYYVTYTEDGRCMDFGLYDEYYAAALAGQTAVRMPFIMPETVSSTLLSVPAVHGPVTSGTGQPIGD</sequence>
<proteinExistence type="predicted"/>
<evidence type="ECO:0000313" key="1">
    <source>
        <dbReference type="EMBL" id="MBO8465921.1"/>
    </source>
</evidence>